<accession>A0A8S5RW09</accession>
<sequence>MNFDFAKPNLDDKVLKYVSMAESIAKMGKNYDKDSIIKELKDTKDYKNNTLTDLDIEKIVEILKDRKIF</sequence>
<organism evidence="1">
    <name type="scientific">Siphoviridae sp. ctHip2</name>
    <dbReference type="NCBI Taxonomy" id="2827830"/>
    <lineage>
        <taxon>Viruses</taxon>
        <taxon>Duplodnaviria</taxon>
        <taxon>Heunggongvirae</taxon>
        <taxon>Uroviricota</taxon>
        <taxon>Caudoviricetes</taxon>
    </lineage>
</organism>
<name>A0A8S5RW09_9CAUD</name>
<reference evidence="1" key="1">
    <citation type="journal article" date="2021" name="Proc. Natl. Acad. Sci. U.S.A.">
        <title>A Catalog of Tens of Thousands of Viruses from Human Metagenomes Reveals Hidden Associations with Chronic Diseases.</title>
        <authorList>
            <person name="Tisza M.J."/>
            <person name="Buck C.B."/>
        </authorList>
    </citation>
    <scope>NUCLEOTIDE SEQUENCE</scope>
    <source>
        <strain evidence="1">CtHip2</strain>
    </source>
</reference>
<evidence type="ECO:0000313" key="1">
    <source>
        <dbReference type="EMBL" id="DAF42956.1"/>
    </source>
</evidence>
<proteinExistence type="predicted"/>
<protein>
    <submittedName>
        <fullName evidence="1">Uncharacterized protein</fullName>
    </submittedName>
</protein>
<dbReference type="EMBL" id="BK032497">
    <property type="protein sequence ID" value="DAF42956.1"/>
    <property type="molecule type" value="Genomic_DNA"/>
</dbReference>